<gene>
    <name evidence="7" type="ORF">Q4T40_04885</name>
</gene>
<evidence type="ECO:0000256" key="5">
    <source>
        <dbReference type="ARBA" id="ARBA00023136"/>
    </source>
</evidence>
<dbReference type="PANTHER" id="PTHR42826">
    <property type="entry name" value="DICARBOXYLATE TRANSPORTER 2.1, CHLOROPLASTIC"/>
    <property type="match status" value="1"/>
</dbReference>
<dbReference type="EMBL" id="JAUOZS010000001">
    <property type="protein sequence ID" value="MDT8900574.1"/>
    <property type="molecule type" value="Genomic_DNA"/>
</dbReference>
<proteinExistence type="inferred from homology"/>
<evidence type="ECO:0000256" key="4">
    <source>
        <dbReference type="ARBA" id="ARBA00022989"/>
    </source>
</evidence>
<sequence length="474" mass="50545">MNKDLVRAIVTVAVGAVIWFAPVPAGVKPQAWHLFAIFVSTILGFILQPLPMGSIAVISLTFTALVGILKPGEVLSGFANGTIWLIVAAFLFARGFIKSGLGRRIAYKFMSILGGSTLSLGYSLVASDLVISMATPSNTARAGGILFPIARSLSSAFGSEPGDAPRRFGSYMMQTVYQGNVVTSAMFMTAMAGNPLCVELARKTLNINITWIDWAVAAIVPGLVSLIVVPYLLYLIYPPEVKKTPEAKEIAAAELAKMGPMSAAEKIVAGAFVLALALWVAAGLQKAIPWAPNVNATIVALLAVSIMLVTRVLDWKDVLEEKGAWDTLIWMGTIVGLAGFLAKLGFIPWFAKYVSANIAGVAWVPALAILLVVYMYAHYGFASLTAHITAMYAAFTAVAVAAGAPPMLAALSFAFLSNLCMSLTHYAAGPSPIFFNAGYLDQGTWWRLGFIVSVVNLVIWAGLGSMWWKILGLW</sequence>
<evidence type="ECO:0000256" key="3">
    <source>
        <dbReference type="ARBA" id="ARBA00022692"/>
    </source>
</evidence>
<feature type="transmembrane region" description="Helical" evidence="6">
    <location>
        <begin position="105"/>
        <end position="125"/>
    </location>
</feature>
<feature type="transmembrane region" description="Helical" evidence="6">
    <location>
        <begin position="296"/>
        <end position="313"/>
    </location>
</feature>
<dbReference type="RefSeq" id="WP_413779112.1">
    <property type="nucleotide sequence ID" value="NZ_JAUOZS010000001.1"/>
</dbReference>
<dbReference type="InterPro" id="IPR001898">
    <property type="entry name" value="SLC13A/DASS"/>
</dbReference>
<keyword evidence="5 6" id="KW-0472">Membrane</keyword>
<name>A0ABU3NUS5_9FIRM</name>
<accession>A0ABU3NUS5</accession>
<dbReference type="InterPro" id="IPR030676">
    <property type="entry name" value="CitT-rel"/>
</dbReference>
<dbReference type="Proteomes" id="UP001254848">
    <property type="component" value="Unassembled WGS sequence"/>
</dbReference>
<feature type="transmembrane region" description="Helical" evidence="6">
    <location>
        <begin position="75"/>
        <end position="93"/>
    </location>
</feature>
<keyword evidence="4 6" id="KW-1133">Transmembrane helix</keyword>
<feature type="transmembrane region" description="Helical" evidence="6">
    <location>
        <begin position="448"/>
        <end position="468"/>
    </location>
</feature>
<comment type="caution">
    <text evidence="7">The sequence shown here is derived from an EMBL/GenBank/DDBJ whole genome shotgun (WGS) entry which is preliminary data.</text>
</comment>
<feature type="transmembrane region" description="Helical" evidence="6">
    <location>
        <begin position="5"/>
        <end position="25"/>
    </location>
</feature>
<comment type="similarity">
    <text evidence="2">Belongs to the SLC13A/DASS transporter (TC 2.A.47) family. DIT1 subfamily.</text>
</comment>
<evidence type="ECO:0000313" key="7">
    <source>
        <dbReference type="EMBL" id="MDT8900574.1"/>
    </source>
</evidence>
<organism evidence="7 8">
    <name type="scientific">Anaeroselena agilis</name>
    <dbReference type="NCBI Taxonomy" id="3063788"/>
    <lineage>
        <taxon>Bacteria</taxon>
        <taxon>Bacillati</taxon>
        <taxon>Bacillota</taxon>
        <taxon>Negativicutes</taxon>
        <taxon>Acetonemataceae</taxon>
        <taxon>Anaeroselena</taxon>
    </lineage>
</organism>
<protein>
    <submittedName>
        <fullName evidence="7">Anion permease</fullName>
    </submittedName>
</protein>
<feature type="transmembrane region" description="Helical" evidence="6">
    <location>
        <begin position="31"/>
        <end position="47"/>
    </location>
</feature>
<feature type="transmembrane region" description="Helical" evidence="6">
    <location>
        <begin position="214"/>
        <end position="237"/>
    </location>
</feature>
<feature type="transmembrane region" description="Helical" evidence="6">
    <location>
        <begin position="328"/>
        <end position="351"/>
    </location>
</feature>
<dbReference type="NCBIfam" id="TIGR00785">
    <property type="entry name" value="dass"/>
    <property type="match status" value="1"/>
</dbReference>
<evidence type="ECO:0000256" key="1">
    <source>
        <dbReference type="ARBA" id="ARBA00004141"/>
    </source>
</evidence>
<evidence type="ECO:0000256" key="2">
    <source>
        <dbReference type="ARBA" id="ARBA00007349"/>
    </source>
</evidence>
<feature type="transmembrane region" description="Helical" evidence="6">
    <location>
        <begin position="181"/>
        <end position="202"/>
    </location>
</feature>
<evidence type="ECO:0000256" key="6">
    <source>
        <dbReference type="SAM" id="Phobius"/>
    </source>
</evidence>
<feature type="transmembrane region" description="Helical" evidence="6">
    <location>
        <begin position="267"/>
        <end position="284"/>
    </location>
</feature>
<keyword evidence="3 6" id="KW-0812">Transmembrane</keyword>
<dbReference type="Pfam" id="PF00939">
    <property type="entry name" value="Na_sulph_symp"/>
    <property type="match status" value="1"/>
</dbReference>
<feature type="transmembrane region" description="Helical" evidence="6">
    <location>
        <begin position="358"/>
        <end position="377"/>
    </location>
</feature>
<comment type="subcellular location">
    <subcellularLocation>
        <location evidence="1">Membrane</location>
        <topology evidence="1">Multi-pass membrane protein</topology>
    </subcellularLocation>
</comment>
<evidence type="ECO:0000313" key="8">
    <source>
        <dbReference type="Proteomes" id="UP001254848"/>
    </source>
</evidence>
<keyword evidence="8" id="KW-1185">Reference proteome</keyword>
<dbReference type="PIRSF" id="PIRSF002457">
    <property type="entry name" value="DASS"/>
    <property type="match status" value="1"/>
</dbReference>
<reference evidence="7 8" key="1">
    <citation type="submission" date="2023-07" db="EMBL/GenBank/DDBJ databases">
        <title>The novel representative of Negativicutes class, Anaeroselena agilis gen. nov. sp. nov.</title>
        <authorList>
            <person name="Prokofeva M.I."/>
            <person name="Elcheninov A.G."/>
            <person name="Klyukina A."/>
            <person name="Kublanov I.V."/>
            <person name="Frolov E.N."/>
            <person name="Podosokorskaya O.A."/>
        </authorList>
    </citation>
    <scope>NUCLEOTIDE SEQUENCE [LARGE SCALE GENOMIC DNA]</scope>
    <source>
        <strain evidence="7 8">4137-cl</strain>
    </source>
</reference>